<accession>A0AAW1S6J8</accession>
<evidence type="ECO:0000313" key="2">
    <source>
        <dbReference type="EMBL" id="KAK9841549.1"/>
    </source>
</evidence>
<proteinExistence type="predicted"/>
<comment type="caution">
    <text evidence="2">The sequence shown here is derived from an EMBL/GenBank/DDBJ whole genome shotgun (WGS) entry which is preliminary data.</text>
</comment>
<sequence>MASGQLLLATHGLISRQADICSLRCAFDLRRSQGPRARLCKRQACSRVASGLTDLIGQLWTRSPAPPHQLPATSQPHFSNLFTAAATSIGLRLTGVCLRLASIVAEQLIKDAEELRQQKQRLLAAQLLQAQSMLQQHRPDKELMRVIKTLGDSNIPLDTKWLEFTQRLASHGHDAISDSMKQLFTAAGESSQAVQALLSPEQQSKELWKSARTQSVIQQEQAFKQMVFNQLLLTSN</sequence>
<keyword evidence="3" id="KW-1185">Reference proteome</keyword>
<gene>
    <name evidence="2" type="ORF">WJX74_007663</name>
</gene>
<keyword evidence="1" id="KW-0175">Coiled coil</keyword>
<evidence type="ECO:0000313" key="3">
    <source>
        <dbReference type="Proteomes" id="UP001438707"/>
    </source>
</evidence>
<dbReference type="EMBL" id="JALJOS010000003">
    <property type="protein sequence ID" value="KAK9841549.1"/>
    <property type="molecule type" value="Genomic_DNA"/>
</dbReference>
<name>A0AAW1S6J8_9CHLO</name>
<reference evidence="2 3" key="1">
    <citation type="journal article" date="2024" name="Nat. Commun.">
        <title>Phylogenomics reveals the evolutionary origins of lichenization in chlorophyte algae.</title>
        <authorList>
            <person name="Puginier C."/>
            <person name="Libourel C."/>
            <person name="Otte J."/>
            <person name="Skaloud P."/>
            <person name="Haon M."/>
            <person name="Grisel S."/>
            <person name="Petersen M."/>
            <person name="Berrin J.G."/>
            <person name="Delaux P.M."/>
            <person name="Dal Grande F."/>
            <person name="Keller J."/>
        </authorList>
    </citation>
    <scope>NUCLEOTIDE SEQUENCE [LARGE SCALE GENOMIC DNA]</scope>
    <source>
        <strain evidence="2 3">SAG 2145</strain>
    </source>
</reference>
<evidence type="ECO:0000256" key="1">
    <source>
        <dbReference type="SAM" id="Coils"/>
    </source>
</evidence>
<dbReference type="Proteomes" id="UP001438707">
    <property type="component" value="Unassembled WGS sequence"/>
</dbReference>
<dbReference type="AlphaFoldDB" id="A0AAW1S6J8"/>
<feature type="coiled-coil region" evidence="1">
    <location>
        <begin position="98"/>
        <end position="129"/>
    </location>
</feature>
<protein>
    <submittedName>
        <fullName evidence="2">Uncharacterized protein</fullName>
    </submittedName>
</protein>
<organism evidence="2 3">
    <name type="scientific">Apatococcus lobatus</name>
    <dbReference type="NCBI Taxonomy" id="904363"/>
    <lineage>
        <taxon>Eukaryota</taxon>
        <taxon>Viridiplantae</taxon>
        <taxon>Chlorophyta</taxon>
        <taxon>core chlorophytes</taxon>
        <taxon>Trebouxiophyceae</taxon>
        <taxon>Chlorellales</taxon>
        <taxon>Chlorellaceae</taxon>
        <taxon>Apatococcus</taxon>
    </lineage>
</organism>